<evidence type="ECO:0000259" key="2">
    <source>
        <dbReference type="Pfam" id="PF04233"/>
    </source>
</evidence>
<evidence type="ECO:0000313" key="4">
    <source>
        <dbReference type="Proteomes" id="UP000186535"/>
    </source>
</evidence>
<protein>
    <recommendedName>
        <fullName evidence="2">Phage head morphogenesis domain-containing protein</fullName>
    </recommendedName>
</protein>
<proteinExistence type="predicted"/>
<organism evidence="3 4">
    <name type="scientific">Bacillus cereus</name>
    <dbReference type="NCBI Taxonomy" id="1396"/>
    <lineage>
        <taxon>Bacteria</taxon>
        <taxon>Bacillati</taxon>
        <taxon>Bacillota</taxon>
        <taxon>Bacilli</taxon>
        <taxon>Bacillales</taxon>
        <taxon>Bacillaceae</taxon>
        <taxon>Bacillus</taxon>
        <taxon>Bacillus cereus group</taxon>
    </lineage>
</organism>
<feature type="domain" description="Phage head morphogenesis" evidence="2">
    <location>
        <begin position="634"/>
        <end position="743"/>
    </location>
</feature>
<dbReference type="Proteomes" id="UP000186535">
    <property type="component" value="Unassembled WGS sequence"/>
</dbReference>
<name>A0A1C4DSU5_BACCE</name>
<feature type="compositionally biased region" description="Basic and acidic residues" evidence="1">
    <location>
        <begin position="685"/>
        <end position="697"/>
    </location>
</feature>
<accession>A0A1C4DSU5</accession>
<evidence type="ECO:0000313" key="3">
    <source>
        <dbReference type="EMBL" id="OKA30458.1"/>
    </source>
</evidence>
<dbReference type="Pfam" id="PF04233">
    <property type="entry name" value="Phage_Mu_F"/>
    <property type="match status" value="1"/>
</dbReference>
<dbReference type="AlphaFoldDB" id="A0A1C4DSU5"/>
<sequence length="757" mass="86221">MITIGIRDWFSSKKSRKNDELRANVSAAVRSSVKGLQGGKQTQNKWERQFMWYNGPIRRSEYRTKDIMDSLRMIRDIDPDASMAIWNFIRLGNSGHELECLKPTGKPDKPAQEILNEIAKKVGKMYGGGTDQLIGVLLLTAITQGAIALEVELTEGIDDVVDFHAIDPSTLDFRYNKEEKNMELVQKQDNGEYKVLNQEQVFYFPIDPDVNDPYGRSPILPILQIIFFQVQVLSDLQKVVHHQGHARFDISVVEEAIMKNIPPHIQGDAAAVQEYVQGYINEVQKMMSELNPDDDFFHTDSIKVDTVGGVQGKSMDITKVIDVINQRVTTALKQLPILLGRNEGTTETHGTIQWQIYVAGIENMQRGIKRLLERAYNVALQVHGKQSKARITFNSIRVNDREKEANAENIETMTKQSQVMAGWIDNNEAAQHMVGHDAVAEPQAPSAPPTVGRGTRRQIKKEINMRADSEEDEYVKEIDLPWSSEIAKITTKAREEMHALLQKQLERYIDKLQEAPEVPTRMLVDIQRMPKEERILEPIKAFIDWVRKHILGDSTQEIEEWNELAYKWSEQAGLVAGEENLFEIDPELNFNFRDEQLLRWLANRAYKSAELIQGTTDEAVIMTLWDVAAEGNYTIHKFSDALQESFEFSDTRATTIARTEVINASRAGQFHSDDQSGMVIGKEWRSARQPDRTRPGHYDANGQIQPFDKPFEVANGQGNMEKLMFPGDDTQGATASNLICCRCWYKRILQGEEDKLK</sequence>
<gene>
    <name evidence="3" type="ORF">BJR07_29760</name>
</gene>
<dbReference type="EMBL" id="MPON01000037">
    <property type="protein sequence ID" value="OKA30458.1"/>
    <property type="molecule type" value="Genomic_DNA"/>
</dbReference>
<dbReference type="InterPro" id="IPR006528">
    <property type="entry name" value="Phage_head_morphogenesis_dom"/>
</dbReference>
<reference evidence="3 4" key="1">
    <citation type="submission" date="2016-11" db="EMBL/GenBank/DDBJ databases">
        <title>Identification of Bacillus cereus isolated from egg-white.</title>
        <authorList>
            <person name="Soni A."/>
            <person name="Oey I."/>
            <person name="Silcock P."/>
            <person name="Bremer P."/>
        </authorList>
    </citation>
    <scope>NUCLEOTIDE SEQUENCE [LARGE SCALE GENOMIC DNA]</scope>
    <source>
        <strain evidence="3 4">NZAS03</strain>
    </source>
</reference>
<dbReference type="RefSeq" id="WP_073519146.1">
    <property type="nucleotide sequence ID" value="NZ_MPOM01000070.1"/>
</dbReference>
<evidence type="ECO:0000256" key="1">
    <source>
        <dbReference type="SAM" id="MobiDB-lite"/>
    </source>
</evidence>
<feature type="region of interest" description="Disordered" evidence="1">
    <location>
        <begin position="685"/>
        <end position="707"/>
    </location>
</feature>
<comment type="caution">
    <text evidence="3">The sequence shown here is derived from an EMBL/GenBank/DDBJ whole genome shotgun (WGS) entry which is preliminary data.</text>
</comment>